<dbReference type="Proteomes" id="UP000230161">
    <property type="component" value="Unassembled WGS sequence"/>
</dbReference>
<keyword evidence="2" id="KW-1185">Reference proteome</keyword>
<comment type="caution">
    <text evidence="1">The sequence shown here is derived from an EMBL/GenBank/DDBJ whole genome shotgun (WGS) entry which is preliminary data.</text>
</comment>
<keyword evidence="1" id="KW-0456">Lyase</keyword>
<dbReference type="Pfam" id="PF24684">
    <property type="entry name" value="Vgb_lyase"/>
    <property type="match status" value="1"/>
</dbReference>
<name>A0A2M9BBG0_9MICO</name>
<dbReference type="OrthoDB" id="9812926at2"/>
<evidence type="ECO:0000313" key="1">
    <source>
        <dbReference type="EMBL" id="PJJ55274.1"/>
    </source>
</evidence>
<dbReference type="EMBL" id="PGFB01000006">
    <property type="protein sequence ID" value="PJJ55274.1"/>
    <property type="molecule type" value="Genomic_DNA"/>
</dbReference>
<proteinExistence type="predicted"/>
<dbReference type="GO" id="GO:0016829">
    <property type="term" value="F:lyase activity"/>
    <property type="evidence" value="ECO:0007669"/>
    <property type="project" value="UniProtKB-KW"/>
</dbReference>
<dbReference type="Gene3D" id="2.130.10.10">
    <property type="entry name" value="YVTN repeat-like/Quinoprotein amine dehydrogenase"/>
    <property type="match status" value="1"/>
</dbReference>
<dbReference type="AlphaFoldDB" id="A0A2M9BBG0"/>
<accession>A0A2M9BBG0</accession>
<dbReference type="InterPro" id="IPR015943">
    <property type="entry name" value="WD40/YVTN_repeat-like_dom_sf"/>
</dbReference>
<gene>
    <name evidence="1" type="ORF">CLV54_3163</name>
</gene>
<sequence length="292" mass="29736">MGRIVEHIIADADAGPYAVAVTADGAVWCSLVSGAALVRLAPDGGIRRIPLGEGSRPSLLAAGASDSVWVTDTTGNRIVLVGESGVLTSIAVPTEGAQPYGIVSLDDGTVWFTELASDALGRIDVLGRVTEFSAGTRDGVVSMIAAAGESLWFTANRANAIGMIRGGDSAVRLFEIPTPDAGPVGITVGGDGAAWFVEILAGQIGRVDRNGGFTEFPLPDRASKPHAICADPAGGCWFTLWGSNQLGHIAADGEIALIELPAAHGEPHGLAVAPDGTVWVALETGALLAVTP</sequence>
<dbReference type="PANTHER" id="PTHR40274:SF3">
    <property type="entry name" value="VIRGINIAMYCIN B LYASE"/>
    <property type="match status" value="1"/>
</dbReference>
<dbReference type="PANTHER" id="PTHR40274">
    <property type="entry name" value="VIRGINIAMYCIN B LYASE"/>
    <property type="match status" value="1"/>
</dbReference>
<protein>
    <submittedName>
        <fullName evidence="1">Virginiamycin B lyase</fullName>
    </submittedName>
</protein>
<dbReference type="SUPFAM" id="SSF63829">
    <property type="entry name" value="Calcium-dependent phosphotriesterase"/>
    <property type="match status" value="1"/>
</dbReference>
<reference evidence="1 2" key="1">
    <citation type="submission" date="2017-11" db="EMBL/GenBank/DDBJ databases">
        <title>Genomic Encyclopedia of Archaeal and Bacterial Type Strains, Phase II (KMG-II): From Individual Species to Whole Genera.</title>
        <authorList>
            <person name="Goeker M."/>
        </authorList>
    </citation>
    <scope>NUCLEOTIDE SEQUENCE [LARGE SCALE GENOMIC DNA]</scope>
    <source>
        <strain evidence="1 2">DSM 25625</strain>
    </source>
</reference>
<dbReference type="InterPro" id="IPR051344">
    <property type="entry name" value="Vgb"/>
</dbReference>
<dbReference type="GO" id="GO:0030288">
    <property type="term" value="C:outer membrane-bounded periplasmic space"/>
    <property type="evidence" value="ECO:0007669"/>
    <property type="project" value="TreeGrafter"/>
</dbReference>
<dbReference type="RefSeq" id="WP_100345939.1">
    <property type="nucleotide sequence ID" value="NZ_PGFB01000006.1"/>
</dbReference>
<organism evidence="1 2">
    <name type="scientific">Compostimonas suwonensis</name>
    <dbReference type="NCBI Taxonomy" id="1048394"/>
    <lineage>
        <taxon>Bacteria</taxon>
        <taxon>Bacillati</taxon>
        <taxon>Actinomycetota</taxon>
        <taxon>Actinomycetes</taxon>
        <taxon>Micrococcales</taxon>
        <taxon>Microbacteriaceae</taxon>
        <taxon>Compostimonas</taxon>
    </lineage>
</organism>
<evidence type="ECO:0000313" key="2">
    <source>
        <dbReference type="Proteomes" id="UP000230161"/>
    </source>
</evidence>